<dbReference type="PANTHER" id="PTHR20938:SF0">
    <property type="entry name" value="INTEGRATOR COMPLEX SUBUNIT 4"/>
    <property type="match status" value="1"/>
</dbReference>
<dbReference type="InterPro" id="IPR011989">
    <property type="entry name" value="ARM-like"/>
</dbReference>
<dbReference type="Gene3D" id="1.25.10.10">
    <property type="entry name" value="Leucine-rich Repeat Variant"/>
    <property type="match status" value="1"/>
</dbReference>
<dbReference type="OrthoDB" id="18190at2759"/>
<feature type="compositionally biased region" description="Basic and acidic residues" evidence="1">
    <location>
        <begin position="461"/>
        <end position="475"/>
    </location>
</feature>
<dbReference type="GO" id="GO:0016180">
    <property type="term" value="P:snRNA processing"/>
    <property type="evidence" value="ECO:0007669"/>
    <property type="project" value="TreeGrafter"/>
</dbReference>
<feature type="region of interest" description="Disordered" evidence="1">
    <location>
        <begin position="1"/>
        <end position="22"/>
    </location>
</feature>
<protein>
    <recommendedName>
        <fullName evidence="4">Integrator complex subunit 4</fullName>
    </recommendedName>
</protein>
<accession>A0A9W8HKD0</accession>
<dbReference type="GO" id="GO:0032039">
    <property type="term" value="C:integrator complex"/>
    <property type="evidence" value="ECO:0007669"/>
    <property type="project" value="TreeGrafter"/>
</dbReference>
<comment type="caution">
    <text evidence="2">The sequence shown here is derived from an EMBL/GenBank/DDBJ whole genome shotgun (WGS) entry which is preliminary data.</text>
</comment>
<reference evidence="2" key="1">
    <citation type="submission" date="2022-07" db="EMBL/GenBank/DDBJ databases">
        <title>Phylogenomic reconstructions and comparative analyses of Kickxellomycotina fungi.</title>
        <authorList>
            <person name="Reynolds N.K."/>
            <person name="Stajich J.E."/>
            <person name="Barry K."/>
            <person name="Grigoriev I.V."/>
            <person name="Crous P."/>
            <person name="Smith M.E."/>
        </authorList>
    </citation>
    <scope>NUCLEOTIDE SEQUENCE</scope>
    <source>
        <strain evidence="2">NBRC 105414</strain>
    </source>
</reference>
<evidence type="ECO:0008006" key="4">
    <source>
        <dbReference type="Google" id="ProtNLM"/>
    </source>
</evidence>
<keyword evidence="3" id="KW-1185">Reference proteome</keyword>
<proteinExistence type="predicted"/>
<evidence type="ECO:0000256" key="1">
    <source>
        <dbReference type="SAM" id="MobiDB-lite"/>
    </source>
</evidence>
<evidence type="ECO:0000313" key="3">
    <source>
        <dbReference type="Proteomes" id="UP001140217"/>
    </source>
</evidence>
<organism evidence="2 3">
    <name type="scientific">Coemansia javaensis</name>
    <dbReference type="NCBI Taxonomy" id="2761396"/>
    <lineage>
        <taxon>Eukaryota</taxon>
        <taxon>Fungi</taxon>
        <taxon>Fungi incertae sedis</taxon>
        <taxon>Zoopagomycota</taxon>
        <taxon>Kickxellomycotina</taxon>
        <taxon>Kickxellomycetes</taxon>
        <taxon>Kickxellales</taxon>
        <taxon>Kickxellaceae</taxon>
        <taxon>Coemansia</taxon>
    </lineage>
</organism>
<dbReference type="PANTHER" id="PTHR20938">
    <property type="entry name" value="INTEGRATOR COMPLEX SUBUNIT 4"/>
    <property type="match status" value="1"/>
</dbReference>
<dbReference type="EMBL" id="JANBUL010000005">
    <property type="protein sequence ID" value="KAJ2785957.1"/>
    <property type="molecule type" value="Genomic_DNA"/>
</dbReference>
<dbReference type="AlphaFoldDB" id="A0A9W8HKD0"/>
<gene>
    <name evidence="2" type="ORF">H4R18_000172</name>
</gene>
<dbReference type="InterPro" id="IPR016024">
    <property type="entry name" value="ARM-type_fold"/>
</dbReference>
<name>A0A9W8HKD0_9FUNG</name>
<dbReference type="Proteomes" id="UP001140217">
    <property type="component" value="Unassembled WGS sequence"/>
</dbReference>
<evidence type="ECO:0000313" key="2">
    <source>
        <dbReference type="EMBL" id="KAJ2785957.1"/>
    </source>
</evidence>
<feature type="region of interest" description="Disordered" evidence="1">
    <location>
        <begin position="455"/>
        <end position="475"/>
    </location>
</feature>
<dbReference type="SUPFAM" id="SSF48371">
    <property type="entry name" value="ARM repeat"/>
    <property type="match status" value="1"/>
</dbReference>
<sequence>MSAAKRPRPESAHEEAADDAEPYRTYGEAHAALVGLGRDGDAAGVAAGRRARATVGAAGVPEAVQQLAVRLMARACAQPATDAAQMARALAAALATAAASVRCEAYQALVAVHELKAAALDGEARGRLAGAVGRDVNHAQHRVRCAALAAAAAVPGGAAAFGVLSRFSGDAHPKARQAALGGILRQHMAGARLPVELYDECVVATKDDAEQVRLAAVELVWAVGSAHPEQAVALARAETIRLVDDAFVKVCDMVNDGAVAVRQRACAVLRRFRGVDERFLSQTLSKQVMTNMRRHAPRGGRGYAGRNQGVRGARGRQAAAAAAAAAQIPEGDASVEADEIRLLDSGAAGAFVHGLEDEYQEVRDAAIASIAELSLASAAFAARAVDFLVDMFNDSSDRVRLCAIRALAALGARAPIALTDEQLAIALSAMKDASHAVREGIYAFLGCATPGPGAIGGSREGGSREGGSKEGGSKDAAARDASAWLQRVMDALRANLDRYPADQRAIHRAAQALGRSHSAAVTAPLVRALLGISEHYLSREARIDDAAYAACVILIMNTRAATRQALAAVVPDYVFGHLPYLRDKYPGCLPPDIAASVPPRLPFVRRTIARPRPDPGVAAVERAAARSRVAAAAHAAAQALAAASGDSDTDPSADPDLDARLRAAARLPPGPATQAQAAVAAYAGLVADARRAQAGGPHALGAAARVMDGAYALAARTLGLDARCLLALAHLRVLAHAAWLGAQRSRDSALAARLHDELRQRAARVRRGLERAGLDVPPPLAALAHAEPAAAAAAAAAFVAAFRPLALAPPGCCQRARARLADAQQQQPPPARRAAEFNHLFPLPVAAAADLDWVARRRDVLVTVRLPTQQTLALQPPPAALRPARPLHWALRWPDIPVALPLGSGEPAALELSVALRHPADVPWTDLLVIAAAPVPPAHTAAEHARAVAAPAAQDVRVEIADRSVLLSVSPIEFRAPASAHTRA</sequence>